<keyword evidence="1" id="KW-1133">Transmembrane helix</keyword>
<feature type="transmembrane region" description="Helical" evidence="1">
    <location>
        <begin position="46"/>
        <end position="67"/>
    </location>
</feature>
<evidence type="ECO:0000256" key="1">
    <source>
        <dbReference type="SAM" id="Phobius"/>
    </source>
</evidence>
<evidence type="ECO:0008006" key="4">
    <source>
        <dbReference type="Google" id="ProtNLM"/>
    </source>
</evidence>
<keyword evidence="1" id="KW-0472">Membrane</keyword>
<evidence type="ECO:0000313" key="2">
    <source>
        <dbReference type="EMBL" id="MBG6105803.1"/>
    </source>
</evidence>
<dbReference type="RefSeq" id="WP_196924055.1">
    <property type="nucleotide sequence ID" value="NZ_JADOTY010000001.1"/>
</dbReference>
<protein>
    <recommendedName>
        <fullName evidence="4">Lipoprotein</fullName>
    </recommendedName>
</protein>
<name>A0ABS0KCC0_9ACTN</name>
<dbReference type="Proteomes" id="UP000631791">
    <property type="component" value="Unassembled WGS sequence"/>
</dbReference>
<proteinExistence type="predicted"/>
<comment type="caution">
    <text evidence="2">The sequence shown here is derived from an EMBL/GenBank/DDBJ whole genome shotgun (WGS) entry which is preliminary data.</text>
</comment>
<sequence length="179" mass="19749">MDKPILRFRATYGSSLQHLIVMIACFTLTGWVALRIAEEATAGRMLLWFVGAAVAHDLVLFPIYASADRVLRGALGRSGGEGLPPAVHHPMPARAGQAPLRPSLLNHVRVPALATGLLFLVYLPGILRQGRETYLAATGQNQQPYLARWLALTAALFLVSGVWYLVRQIRWRRVDGSER</sequence>
<reference evidence="2 3" key="1">
    <citation type="submission" date="2020-11" db="EMBL/GenBank/DDBJ databases">
        <title>Sequencing the genomes of 1000 actinobacteria strains.</title>
        <authorList>
            <person name="Klenk H.-P."/>
        </authorList>
    </citation>
    <scope>NUCLEOTIDE SEQUENCE [LARGE SCALE GENOMIC DNA]</scope>
    <source>
        <strain evidence="2 3">DSM 101695</strain>
    </source>
</reference>
<dbReference type="EMBL" id="JADOTY010000001">
    <property type="protein sequence ID" value="MBG6105803.1"/>
    <property type="molecule type" value="Genomic_DNA"/>
</dbReference>
<feature type="transmembrane region" description="Helical" evidence="1">
    <location>
        <begin position="110"/>
        <end position="127"/>
    </location>
</feature>
<accession>A0ABS0KCC0</accession>
<evidence type="ECO:0000313" key="3">
    <source>
        <dbReference type="Proteomes" id="UP000631791"/>
    </source>
</evidence>
<keyword evidence="3" id="KW-1185">Reference proteome</keyword>
<organism evidence="2 3">
    <name type="scientific">Micromonospora vinacea</name>
    <dbReference type="NCBI Taxonomy" id="709878"/>
    <lineage>
        <taxon>Bacteria</taxon>
        <taxon>Bacillati</taxon>
        <taxon>Actinomycetota</taxon>
        <taxon>Actinomycetes</taxon>
        <taxon>Micromonosporales</taxon>
        <taxon>Micromonosporaceae</taxon>
        <taxon>Micromonospora</taxon>
    </lineage>
</organism>
<dbReference type="PROSITE" id="PS51257">
    <property type="entry name" value="PROKAR_LIPOPROTEIN"/>
    <property type="match status" value="1"/>
</dbReference>
<gene>
    <name evidence="2" type="ORF">IW249_006217</name>
</gene>
<feature type="transmembrane region" description="Helical" evidence="1">
    <location>
        <begin position="12"/>
        <end position="34"/>
    </location>
</feature>
<feature type="transmembrane region" description="Helical" evidence="1">
    <location>
        <begin position="147"/>
        <end position="166"/>
    </location>
</feature>
<keyword evidence="1" id="KW-0812">Transmembrane</keyword>